<dbReference type="Proteomes" id="UP000267029">
    <property type="component" value="Unassembled WGS sequence"/>
</dbReference>
<evidence type="ECO:0000313" key="2">
    <source>
        <dbReference type="Proteomes" id="UP000267029"/>
    </source>
</evidence>
<reference evidence="1 2" key="1">
    <citation type="submission" date="2018-10" db="EMBL/GenBank/DDBJ databases">
        <authorList>
            <consortium name="Pathogen Informatics"/>
        </authorList>
    </citation>
    <scope>NUCLEOTIDE SEQUENCE [LARGE SCALE GENOMIC DNA]</scope>
</reference>
<proteinExistence type="predicted"/>
<dbReference type="STRING" id="53468.A0A0R3UQC5"/>
<dbReference type="PANTHER" id="PTHR19297:SF191">
    <property type="entry name" value="PROTEIN XYLOSYLTRANSFERASE"/>
    <property type="match status" value="1"/>
</dbReference>
<dbReference type="EMBL" id="UXSR01005972">
    <property type="protein sequence ID" value="VDD84077.1"/>
    <property type="molecule type" value="Genomic_DNA"/>
</dbReference>
<accession>A0A0R3UQC5</accession>
<name>A0A0R3UQC5_MESCO</name>
<dbReference type="OrthoDB" id="2019572at2759"/>
<keyword evidence="2" id="KW-1185">Reference proteome</keyword>
<gene>
    <name evidence="1" type="ORF">MCOS_LOCUS10080</name>
</gene>
<organism evidence="1 2">
    <name type="scientific">Mesocestoides corti</name>
    <name type="common">Flatworm</name>
    <dbReference type="NCBI Taxonomy" id="53468"/>
    <lineage>
        <taxon>Eukaryota</taxon>
        <taxon>Metazoa</taxon>
        <taxon>Spiralia</taxon>
        <taxon>Lophotrochozoa</taxon>
        <taxon>Platyhelminthes</taxon>
        <taxon>Cestoda</taxon>
        <taxon>Eucestoda</taxon>
        <taxon>Cyclophyllidea</taxon>
        <taxon>Mesocestoididae</taxon>
        <taxon>Mesocestoides</taxon>
    </lineage>
</organism>
<dbReference type="PANTHER" id="PTHR19297">
    <property type="entry name" value="GLYCOSYLTRANSFERASE 14 FAMILY MEMBER"/>
    <property type="match status" value="1"/>
</dbReference>
<sequence>MIEHIICTKSIIGHSVYSMHLFVSLYDVTYGAFLISKGAEPLISHDFLMMSCATWYKGSVYGAFRREFLHEAVMGTAVGPIRDLMLKPRNIMHPDEFYFPTLAYNSKLRLPGACVNSPSPESEVGYNYLAKFVIWGGYSMTCTTKYVRGVCILGTDHVALLQNVPHISANKFHADYQPEAYDEMEQWYFRRVAAEIKSGSYNRSSFDPTMYSNLSCSQNHV</sequence>
<protein>
    <submittedName>
        <fullName evidence="1">Uncharacterized protein</fullName>
    </submittedName>
</protein>
<evidence type="ECO:0000313" key="1">
    <source>
        <dbReference type="EMBL" id="VDD84077.1"/>
    </source>
</evidence>
<dbReference type="GO" id="GO:0008375">
    <property type="term" value="F:acetylglucosaminyltransferase activity"/>
    <property type="evidence" value="ECO:0007669"/>
    <property type="project" value="TreeGrafter"/>
</dbReference>
<dbReference type="AlphaFoldDB" id="A0A0R3UQC5"/>